<proteinExistence type="predicted"/>
<dbReference type="EMBL" id="BMJO01000002">
    <property type="protein sequence ID" value="GGE49123.1"/>
    <property type="molecule type" value="Genomic_DNA"/>
</dbReference>
<keyword evidence="3" id="KW-1185">Reference proteome</keyword>
<dbReference type="InterPro" id="IPR001584">
    <property type="entry name" value="Integrase_cat-core"/>
</dbReference>
<evidence type="ECO:0000313" key="3">
    <source>
        <dbReference type="Proteomes" id="UP000622648"/>
    </source>
</evidence>
<evidence type="ECO:0000259" key="1">
    <source>
        <dbReference type="PROSITE" id="PS50994"/>
    </source>
</evidence>
<accession>A0ABQ1SQS9</accession>
<dbReference type="InterPro" id="IPR048020">
    <property type="entry name" value="Transpos_IS3"/>
</dbReference>
<comment type="caution">
    <text evidence="2">The sequence shown here is derived from an EMBL/GenBank/DDBJ whole genome shotgun (WGS) entry which is preliminary data.</text>
</comment>
<feature type="domain" description="Integrase catalytic" evidence="1">
    <location>
        <begin position="107"/>
        <end position="282"/>
    </location>
</feature>
<dbReference type="InterPro" id="IPR050900">
    <property type="entry name" value="Transposase_IS3/IS150/IS904"/>
</dbReference>
<dbReference type="PANTHER" id="PTHR46889">
    <property type="entry name" value="TRANSPOSASE INSF FOR INSERTION SEQUENCE IS3B-RELATED"/>
    <property type="match status" value="1"/>
</dbReference>
<dbReference type="SUPFAM" id="SSF53098">
    <property type="entry name" value="Ribonuclease H-like"/>
    <property type="match status" value="1"/>
</dbReference>
<dbReference type="PROSITE" id="PS50994">
    <property type="entry name" value="INTEGRASE"/>
    <property type="match status" value="1"/>
</dbReference>
<dbReference type="Proteomes" id="UP000622648">
    <property type="component" value="Unassembled WGS sequence"/>
</dbReference>
<reference evidence="3" key="1">
    <citation type="journal article" date="2019" name="Int. J. Syst. Evol. Microbiol.">
        <title>The Global Catalogue of Microorganisms (GCM) 10K type strain sequencing project: providing services to taxonomists for standard genome sequencing and annotation.</title>
        <authorList>
            <consortium name="The Broad Institute Genomics Platform"/>
            <consortium name="The Broad Institute Genome Sequencing Center for Infectious Disease"/>
            <person name="Wu L."/>
            <person name="Ma J."/>
        </authorList>
    </citation>
    <scope>NUCLEOTIDE SEQUENCE [LARGE SCALE GENOMIC DNA]</scope>
    <source>
        <strain evidence="3">CGMCC 1.15644</strain>
    </source>
</reference>
<evidence type="ECO:0000313" key="2">
    <source>
        <dbReference type="EMBL" id="GGE49123.1"/>
    </source>
</evidence>
<dbReference type="InterPro" id="IPR012337">
    <property type="entry name" value="RNaseH-like_sf"/>
</dbReference>
<dbReference type="Gene3D" id="3.30.420.10">
    <property type="entry name" value="Ribonuclease H-like superfamily/Ribonuclease H"/>
    <property type="match status" value="1"/>
</dbReference>
<dbReference type="NCBIfam" id="NF033516">
    <property type="entry name" value="transpos_IS3"/>
    <property type="match status" value="1"/>
</dbReference>
<organism evidence="2 3">
    <name type="scientific">Pedobacter psychrotolerans</name>
    <dbReference type="NCBI Taxonomy" id="1843235"/>
    <lineage>
        <taxon>Bacteria</taxon>
        <taxon>Pseudomonadati</taxon>
        <taxon>Bacteroidota</taxon>
        <taxon>Sphingobacteriia</taxon>
        <taxon>Sphingobacteriales</taxon>
        <taxon>Sphingobacteriaceae</taxon>
        <taxon>Pedobacter</taxon>
    </lineage>
</organism>
<dbReference type="InterPro" id="IPR036397">
    <property type="entry name" value="RNaseH_sf"/>
</dbReference>
<gene>
    <name evidence="2" type="ORF">GCM10011413_14070</name>
</gene>
<dbReference type="PANTHER" id="PTHR46889:SF5">
    <property type="entry name" value="INTEGRASE PROTEIN"/>
    <property type="match status" value="1"/>
</dbReference>
<sequence>MKDAYARVGLVRLCRLLGMTRQAYYQHFWQLEASSIEAELVLKKVRDIRKSHRAMGGRKIYEKLHPFLLEHQIKMGRDALFDLLSANQLLVKKRRRKFITTFSNHWLRKWPNQIRGLEVIRVNQLWVSDITYWKIGEKYTYISLVTDAYSRKIIGYHLAHTLESVETIKALLMAISTLPANIKHPIWHHSDRGVQYCCENYVKLLKDKGIGISMTENGDPLENAIAERINGILKSEYLRYAQPDDFKQAEKMLRSAVELYNNERPHLSIGLLTPQMVHSKELHVEKLWKNYYIKNTKIVNPFQENKNPVNQLKD</sequence>
<name>A0ABQ1SQS9_9SPHI</name>
<dbReference type="Pfam" id="PF00665">
    <property type="entry name" value="rve"/>
    <property type="match status" value="1"/>
</dbReference>
<protein>
    <submittedName>
        <fullName evidence="2">Transposase</fullName>
    </submittedName>
</protein>